<evidence type="ECO:0000256" key="4">
    <source>
        <dbReference type="RuleBase" id="RU000559"/>
    </source>
</evidence>
<organism evidence="5 6">
    <name type="scientific">Candidatus Woesebacteria bacterium GW2011_GWB1_33_22</name>
    <dbReference type="NCBI Taxonomy" id="1618566"/>
    <lineage>
        <taxon>Bacteria</taxon>
        <taxon>Candidatus Woeseibacteriota</taxon>
    </lineage>
</organism>
<evidence type="ECO:0000256" key="3">
    <source>
        <dbReference type="ARBA" id="ARBA00023274"/>
    </source>
</evidence>
<reference evidence="5 6" key="1">
    <citation type="journal article" date="2015" name="Nature">
        <title>rRNA introns, odd ribosomes, and small enigmatic genomes across a large radiation of phyla.</title>
        <authorList>
            <person name="Brown C.T."/>
            <person name="Hug L.A."/>
            <person name="Thomas B.C."/>
            <person name="Sharon I."/>
            <person name="Castelle C.J."/>
            <person name="Singh A."/>
            <person name="Wilkins M.J."/>
            <person name="Williams K.H."/>
            <person name="Banfield J.F."/>
        </authorList>
    </citation>
    <scope>NUCLEOTIDE SEQUENCE [LARGE SCALE GENOMIC DNA]</scope>
</reference>
<keyword evidence="3 4" id="KW-0687">Ribonucleoprotein</keyword>
<name>A0A0F9ZLI2_9BACT</name>
<dbReference type="GO" id="GO:0006412">
    <property type="term" value="P:translation"/>
    <property type="evidence" value="ECO:0007669"/>
    <property type="project" value="InterPro"/>
</dbReference>
<dbReference type="SUPFAM" id="SSF50104">
    <property type="entry name" value="Translation proteins SH3-like domain"/>
    <property type="match status" value="1"/>
</dbReference>
<accession>A0A0F9ZLI2</accession>
<dbReference type="STRING" id="1618566.UR35_C0004G0041"/>
<evidence type="ECO:0000313" key="6">
    <source>
        <dbReference type="Proteomes" id="UP000034778"/>
    </source>
</evidence>
<keyword evidence="2 5" id="KW-0689">Ribosomal protein</keyword>
<dbReference type="InterPro" id="IPR038657">
    <property type="entry name" value="Ribosomal_bL19_sf"/>
</dbReference>
<dbReference type="EMBL" id="LBOW01000004">
    <property type="protein sequence ID" value="KKP45009.1"/>
    <property type="molecule type" value="Genomic_DNA"/>
</dbReference>
<dbReference type="AlphaFoldDB" id="A0A0F9ZLI2"/>
<evidence type="ECO:0000256" key="1">
    <source>
        <dbReference type="ARBA" id="ARBA00005781"/>
    </source>
</evidence>
<dbReference type="PANTHER" id="PTHR15680:SF9">
    <property type="entry name" value="LARGE RIBOSOMAL SUBUNIT PROTEIN BL19M"/>
    <property type="match status" value="1"/>
</dbReference>
<dbReference type="GO" id="GO:0022625">
    <property type="term" value="C:cytosolic large ribosomal subunit"/>
    <property type="evidence" value="ECO:0007669"/>
    <property type="project" value="TreeGrafter"/>
</dbReference>
<dbReference type="Gene3D" id="2.30.30.790">
    <property type="match status" value="1"/>
</dbReference>
<dbReference type="GO" id="GO:0003735">
    <property type="term" value="F:structural constituent of ribosome"/>
    <property type="evidence" value="ECO:0007669"/>
    <property type="project" value="InterPro"/>
</dbReference>
<comment type="caution">
    <text evidence="5">The sequence shown here is derived from an EMBL/GenBank/DDBJ whole genome shotgun (WGS) entry which is preliminary data.</text>
</comment>
<dbReference type="Pfam" id="PF01245">
    <property type="entry name" value="Ribosomal_L19"/>
    <property type="match status" value="1"/>
</dbReference>
<protein>
    <recommendedName>
        <fullName evidence="4">50S ribosomal protein L19</fullName>
    </recommendedName>
</protein>
<comment type="similarity">
    <text evidence="1 4">Belongs to the bacterial ribosomal protein bL19 family.</text>
</comment>
<gene>
    <name evidence="5" type="ORF">UR35_C0004G0041</name>
</gene>
<dbReference type="PANTHER" id="PTHR15680">
    <property type="entry name" value="RIBOSOMAL PROTEIN L19"/>
    <property type="match status" value="1"/>
</dbReference>
<proteinExistence type="inferred from homology"/>
<dbReference type="InterPro" id="IPR008991">
    <property type="entry name" value="Translation_prot_SH3-like_sf"/>
</dbReference>
<dbReference type="InterPro" id="IPR001857">
    <property type="entry name" value="Ribosomal_bL19"/>
</dbReference>
<dbReference type="Proteomes" id="UP000034778">
    <property type="component" value="Unassembled WGS sequence"/>
</dbReference>
<evidence type="ECO:0000256" key="2">
    <source>
        <dbReference type="ARBA" id="ARBA00022980"/>
    </source>
</evidence>
<dbReference type="PRINTS" id="PR00061">
    <property type="entry name" value="RIBOSOMALL19"/>
</dbReference>
<comment type="function">
    <text evidence="4">This protein is located at the 30S-50S ribosomal subunit interface and may play a role in the structure and function of the aminoacyl-tRNA binding site.</text>
</comment>
<evidence type="ECO:0000313" key="5">
    <source>
        <dbReference type="EMBL" id="KKP45009.1"/>
    </source>
</evidence>
<sequence>MALRIKHKEIEFGIGDRIKVFQKIKEGEKTRVAFFDGMVLAIKGETGRKMFTVRRIGEAAIGIEKIFPVDLPTIEKIEVVKNGTRGVKRAKLYYTREKSPKEIDKIYWRSNVREKAKLQKKVKTSKTKVKAS</sequence>